<proteinExistence type="predicted"/>
<dbReference type="EMBL" id="JANPWB010000004">
    <property type="protein sequence ID" value="KAJ1194956.1"/>
    <property type="molecule type" value="Genomic_DNA"/>
</dbReference>
<organism evidence="1 2">
    <name type="scientific">Pleurodeles waltl</name>
    <name type="common">Iberian ribbed newt</name>
    <dbReference type="NCBI Taxonomy" id="8319"/>
    <lineage>
        <taxon>Eukaryota</taxon>
        <taxon>Metazoa</taxon>
        <taxon>Chordata</taxon>
        <taxon>Craniata</taxon>
        <taxon>Vertebrata</taxon>
        <taxon>Euteleostomi</taxon>
        <taxon>Amphibia</taxon>
        <taxon>Batrachia</taxon>
        <taxon>Caudata</taxon>
        <taxon>Salamandroidea</taxon>
        <taxon>Salamandridae</taxon>
        <taxon>Pleurodelinae</taxon>
        <taxon>Pleurodeles</taxon>
    </lineage>
</organism>
<gene>
    <name evidence="1" type="ORF">NDU88_004240</name>
</gene>
<dbReference type="Proteomes" id="UP001066276">
    <property type="component" value="Chromosome 2_2"/>
</dbReference>
<name>A0AAV7V2F5_PLEWA</name>
<sequence>MPGMEPSLQQGPSGPRCLKVKQARQGNEGMLASVPLFAEPGFTGRQLLEGLPPCHAQQGNATCTRERIRAPSVLQGGLGVVIHSSAPPLLGVPTPPGNSCPRRSPGGGCLWVPHRSPNINCWQRMEEEEVEFNEAISQRENNASSEKKEELAWHGPKDANCVSSMTAVTTARESTGKSQAGTAFIPRLAQVTKPSEQSFPIPGIWFLQITRRCQPVPALLL</sequence>
<evidence type="ECO:0000313" key="1">
    <source>
        <dbReference type="EMBL" id="KAJ1194956.1"/>
    </source>
</evidence>
<keyword evidence="2" id="KW-1185">Reference proteome</keyword>
<dbReference type="AlphaFoldDB" id="A0AAV7V2F5"/>
<accession>A0AAV7V2F5</accession>
<reference evidence="1" key="1">
    <citation type="journal article" date="2022" name="bioRxiv">
        <title>Sequencing and chromosome-scale assembly of the giantPleurodeles waltlgenome.</title>
        <authorList>
            <person name="Brown T."/>
            <person name="Elewa A."/>
            <person name="Iarovenko S."/>
            <person name="Subramanian E."/>
            <person name="Araus A.J."/>
            <person name="Petzold A."/>
            <person name="Susuki M."/>
            <person name="Suzuki K.-i.T."/>
            <person name="Hayashi T."/>
            <person name="Toyoda A."/>
            <person name="Oliveira C."/>
            <person name="Osipova E."/>
            <person name="Leigh N.D."/>
            <person name="Simon A."/>
            <person name="Yun M.H."/>
        </authorList>
    </citation>
    <scope>NUCLEOTIDE SEQUENCE</scope>
    <source>
        <strain evidence="1">20211129_DDA</strain>
        <tissue evidence="1">Liver</tissue>
    </source>
</reference>
<protein>
    <submittedName>
        <fullName evidence="1">Uncharacterized protein</fullName>
    </submittedName>
</protein>
<evidence type="ECO:0000313" key="2">
    <source>
        <dbReference type="Proteomes" id="UP001066276"/>
    </source>
</evidence>
<comment type="caution">
    <text evidence="1">The sequence shown here is derived from an EMBL/GenBank/DDBJ whole genome shotgun (WGS) entry which is preliminary data.</text>
</comment>